<dbReference type="Proteomes" id="UP000278807">
    <property type="component" value="Unassembled WGS sequence"/>
</dbReference>
<dbReference type="AlphaFoldDB" id="A0A3P7RPV7"/>
<dbReference type="OrthoDB" id="10643156at2759"/>
<accession>A0A3P7RPV7</accession>
<evidence type="ECO:0000313" key="2">
    <source>
        <dbReference type="EMBL" id="VDN98619.1"/>
    </source>
</evidence>
<protein>
    <submittedName>
        <fullName evidence="2">Uncharacterized protein</fullName>
    </submittedName>
</protein>
<name>A0A3P7RPV7_RODNA</name>
<gene>
    <name evidence="2" type="ORF">HNAJ_LOCUS2760</name>
</gene>
<organism evidence="2 3">
    <name type="scientific">Rodentolepis nana</name>
    <name type="common">Dwarf tapeworm</name>
    <name type="synonym">Hymenolepis nana</name>
    <dbReference type="NCBI Taxonomy" id="102285"/>
    <lineage>
        <taxon>Eukaryota</taxon>
        <taxon>Metazoa</taxon>
        <taxon>Spiralia</taxon>
        <taxon>Lophotrochozoa</taxon>
        <taxon>Platyhelminthes</taxon>
        <taxon>Cestoda</taxon>
        <taxon>Eucestoda</taxon>
        <taxon>Cyclophyllidea</taxon>
        <taxon>Hymenolepididae</taxon>
        <taxon>Rodentolepis</taxon>
    </lineage>
</organism>
<evidence type="ECO:0000313" key="3">
    <source>
        <dbReference type="Proteomes" id="UP000278807"/>
    </source>
</evidence>
<sequence length="216" mass="23665">MGTVQKAALRFWGSLYYWYGGALFIDPNRVIYASHTYAYRLLFTLVSVRRLSPEPSGEGKGIRRRVLATTSQRIRHWHPDIYEDIGNAGSGVVIGRSKSSPNHVFHRASVAKKEPTSPQFALPLVASARSSLNTSTITTTTNNNSRLPMSVSPKKEAIEGVEDEQSGILINFPPSASPTTHSEEDSSSISEHDVLLVPTILRSQNCKSPSLSITIA</sequence>
<evidence type="ECO:0000256" key="1">
    <source>
        <dbReference type="SAM" id="MobiDB-lite"/>
    </source>
</evidence>
<proteinExistence type="predicted"/>
<feature type="region of interest" description="Disordered" evidence="1">
    <location>
        <begin position="169"/>
        <end position="190"/>
    </location>
</feature>
<reference evidence="2 3" key="1">
    <citation type="submission" date="2018-11" db="EMBL/GenBank/DDBJ databases">
        <authorList>
            <consortium name="Pathogen Informatics"/>
        </authorList>
    </citation>
    <scope>NUCLEOTIDE SEQUENCE [LARGE SCALE GENOMIC DNA]</scope>
</reference>
<keyword evidence="3" id="KW-1185">Reference proteome</keyword>
<dbReference type="EMBL" id="UZAE01001437">
    <property type="protein sequence ID" value="VDN98619.1"/>
    <property type="molecule type" value="Genomic_DNA"/>
</dbReference>